<name>A0A699GRQ1_TANCI</name>
<organism evidence="1">
    <name type="scientific">Tanacetum cinerariifolium</name>
    <name type="common">Dalmatian daisy</name>
    <name type="synonym">Chrysanthemum cinerariifolium</name>
    <dbReference type="NCBI Taxonomy" id="118510"/>
    <lineage>
        <taxon>Eukaryota</taxon>
        <taxon>Viridiplantae</taxon>
        <taxon>Streptophyta</taxon>
        <taxon>Embryophyta</taxon>
        <taxon>Tracheophyta</taxon>
        <taxon>Spermatophyta</taxon>
        <taxon>Magnoliopsida</taxon>
        <taxon>eudicotyledons</taxon>
        <taxon>Gunneridae</taxon>
        <taxon>Pentapetalae</taxon>
        <taxon>asterids</taxon>
        <taxon>campanulids</taxon>
        <taxon>Asterales</taxon>
        <taxon>Asteraceae</taxon>
        <taxon>Asteroideae</taxon>
        <taxon>Anthemideae</taxon>
        <taxon>Anthemidinae</taxon>
        <taxon>Tanacetum</taxon>
    </lineage>
</organism>
<dbReference type="AlphaFoldDB" id="A0A699GRQ1"/>
<dbReference type="EMBL" id="BKCJ010041411">
    <property type="protein sequence ID" value="GEV99652.1"/>
    <property type="molecule type" value="Genomic_DNA"/>
</dbReference>
<protein>
    <submittedName>
        <fullName evidence="1">Uncharacterized protein</fullName>
    </submittedName>
</protein>
<sequence length="113" mass="12983">MHSFKVTVHLSRFPANISPHLCNSMTQEAHTILTYSPNPHHCQLGNPEKPYWTERTKQEMEDQDDFGTRKRQMNGFDVDFETTYATSTTSTAIVGNSSINMCTHTVKKEYVEQ</sequence>
<gene>
    <name evidence="1" type="ORF">Tci_171629</name>
</gene>
<proteinExistence type="predicted"/>
<evidence type="ECO:0000313" key="1">
    <source>
        <dbReference type="EMBL" id="GEV99652.1"/>
    </source>
</evidence>
<reference evidence="1" key="1">
    <citation type="journal article" date="2019" name="Sci. Rep.">
        <title>Draft genome of Tanacetum cinerariifolium, the natural source of mosquito coil.</title>
        <authorList>
            <person name="Yamashiro T."/>
            <person name="Shiraishi A."/>
            <person name="Satake H."/>
            <person name="Nakayama K."/>
        </authorList>
    </citation>
    <scope>NUCLEOTIDE SEQUENCE</scope>
</reference>
<accession>A0A699GRQ1</accession>
<comment type="caution">
    <text evidence="1">The sequence shown here is derived from an EMBL/GenBank/DDBJ whole genome shotgun (WGS) entry which is preliminary data.</text>
</comment>